<evidence type="ECO:0000313" key="15">
    <source>
        <dbReference type="Proteomes" id="UP000004080"/>
    </source>
</evidence>
<evidence type="ECO:0000256" key="1">
    <source>
        <dbReference type="ARBA" id="ARBA00001936"/>
    </source>
</evidence>
<keyword evidence="10" id="KW-0408">Iron</keyword>
<evidence type="ECO:0000256" key="11">
    <source>
        <dbReference type="PIRSR" id="PIRSR601088-4"/>
    </source>
</evidence>
<dbReference type="SUPFAM" id="SSF56327">
    <property type="entry name" value="LDH C-terminal domain-like"/>
    <property type="match status" value="1"/>
</dbReference>
<dbReference type="Gene3D" id="3.90.1820.10">
    <property type="entry name" value="AglA-like glucosidase"/>
    <property type="match status" value="1"/>
</dbReference>
<keyword evidence="8 12" id="KW-0326">Glycosidase</keyword>
<evidence type="ECO:0000256" key="12">
    <source>
        <dbReference type="RuleBase" id="RU361152"/>
    </source>
</evidence>
<keyword evidence="10" id="KW-0533">Nickel</keyword>
<evidence type="ECO:0000256" key="4">
    <source>
        <dbReference type="ARBA" id="ARBA00022801"/>
    </source>
</evidence>
<gene>
    <name evidence="14" type="ORF">A374_14090</name>
</gene>
<sequence>MKKITFIGAGSTIFAKNILGDCMLSLALQDFEFALYDIDFKRLHESEMMLTQLKQNLKARVTITAYKERRPALDGASYVINAIQVGGYKPSTVIDFEIPKKYGLQQTIADTVGIGGVFRSLRTIPVLLEIAHEMEEVCPDAWLLNYSNPMATLTGAVLRYTKIKAVGLCHSVQVCTEHLLASLDLPTDHIEERIAGINHMAWLLEIKRNGEDLYPEIKRRAKEKQKQLHNDMVRFELMDKFGYYVTESSEHNAEYHPYFIKANEPELINQLNIPIDEYLRRCEKQITDWEKMRDDLVMNEQLTHERSREYGSRIIEAMETNTPFVFAGNVLNTEGLISNLPAKAVVEVPCVADRNGLKPCSMGELPEQLAALNRTNINTQLLTIEAAMTNKKSAVYQAAFLDPHTAAELSLEKIIALCDDLITAHGTWLPVYHA</sequence>
<dbReference type="GO" id="GO:0005975">
    <property type="term" value="P:carbohydrate metabolic process"/>
    <property type="evidence" value="ECO:0007669"/>
    <property type="project" value="InterPro"/>
</dbReference>
<keyword evidence="15" id="KW-1185">Reference proteome</keyword>
<dbReference type="GO" id="GO:0016616">
    <property type="term" value="F:oxidoreductase activity, acting on the CH-OH group of donors, NAD or NADP as acceptor"/>
    <property type="evidence" value="ECO:0007669"/>
    <property type="project" value="InterPro"/>
</dbReference>
<dbReference type="AlphaFoldDB" id="I8UDE0"/>
<name>I8UDE0_9BACL</name>
<comment type="cofactor">
    <cofactor evidence="1">
        <name>Mn(2+)</name>
        <dbReference type="ChEBI" id="CHEBI:29035"/>
    </cofactor>
</comment>
<dbReference type="InterPro" id="IPR036291">
    <property type="entry name" value="NAD(P)-bd_dom_sf"/>
</dbReference>
<dbReference type="STRING" id="1196324.A374_14090"/>
<comment type="caution">
    <text evidence="14">The sequence shown here is derived from an EMBL/GenBank/DDBJ whole genome shotgun (WGS) entry which is preliminary data.</text>
</comment>
<dbReference type="InterPro" id="IPR022616">
    <property type="entry name" value="Glyco_hydro_4_C"/>
</dbReference>
<comment type="similarity">
    <text evidence="2 12">Belongs to the glycosyl hydrolase 4 family.</text>
</comment>
<dbReference type="PATRIC" id="fig|1196324.3.peg.2881"/>
<dbReference type="PANTHER" id="PTHR32092:SF6">
    <property type="entry name" value="ALPHA-GALACTOSIDASE"/>
    <property type="match status" value="1"/>
</dbReference>
<dbReference type="Pfam" id="PF11975">
    <property type="entry name" value="Glyco_hydro_4C"/>
    <property type="match status" value="1"/>
</dbReference>
<evidence type="ECO:0000256" key="8">
    <source>
        <dbReference type="ARBA" id="ARBA00023295"/>
    </source>
</evidence>
<feature type="binding site" evidence="10">
    <location>
        <position position="199"/>
    </location>
    <ligand>
        <name>Mn(2+)</name>
        <dbReference type="ChEBI" id="CHEBI:29035"/>
    </ligand>
</feature>
<keyword evidence="4 12" id="KW-0378">Hydrolase</keyword>
<comment type="cofactor">
    <cofactor evidence="12">
        <name>NAD(+)</name>
        <dbReference type="ChEBI" id="CHEBI:57540"/>
    </cofactor>
    <text evidence="12">Binds 1 NAD(+) per subunit.</text>
</comment>
<feature type="binding site" evidence="9">
    <location>
        <position position="148"/>
    </location>
    <ligand>
        <name>substrate</name>
    </ligand>
</feature>
<evidence type="ECO:0000256" key="10">
    <source>
        <dbReference type="PIRSR" id="PIRSR601088-3"/>
    </source>
</evidence>
<accession>I8UDE0</accession>
<dbReference type="PRINTS" id="PR00732">
    <property type="entry name" value="GLHYDRLASE4"/>
</dbReference>
<dbReference type="NCBIfam" id="NF011657">
    <property type="entry name" value="PRK15076.1"/>
    <property type="match status" value="1"/>
</dbReference>
<evidence type="ECO:0000256" key="5">
    <source>
        <dbReference type="ARBA" id="ARBA00023027"/>
    </source>
</evidence>
<dbReference type="eggNOG" id="COG1486">
    <property type="taxonomic scope" value="Bacteria"/>
</dbReference>
<feature type="site" description="Increases basicity of active site Tyr" evidence="11">
    <location>
        <position position="110"/>
    </location>
</feature>
<keyword evidence="5 12" id="KW-0520">NAD</keyword>
<evidence type="ECO:0000256" key="9">
    <source>
        <dbReference type="PIRSR" id="PIRSR601088-2"/>
    </source>
</evidence>
<dbReference type="InterPro" id="IPR015955">
    <property type="entry name" value="Lactate_DH/Glyco_Ohase_4_C"/>
</dbReference>
<keyword evidence="6 10" id="KW-0464">Manganese</keyword>
<evidence type="ECO:0000256" key="2">
    <source>
        <dbReference type="ARBA" id="ARBA00010141"/>
    </source>
</evidence>
<feature type="domain" description="Glycosyl hydrolase family 4 C-terminal" evidence="13">
    <location>
        <begin position="194"/>
        <end position="405"/>
    </location>
</feature>
<dbReference type="SUPFAM" id="SSF51735">
    <property type="entry name" value="NAD(P)-binding Rossmann-fold domains"/>
    <property type="match status" value="1"/>
</dbReference>
<evidence type="ECO:0000256" key="6">
    <source>
        <dbReference type="ARBA" id="ARBA00023211"/>
    </source>
</evidence>
<evidence type="ECO:0000259" key="13">
    <source>
        <dbReference type="Pfam" id="PF11975"/>
    </source>
</evidence>
<dbReference type="RefSeq" id="WP_007202896.1">
    <property type="nucleotide sequence ID" value="NZ_AKKV01000030.1"/>
</dbReference>
<evidence type="ECO:0000313" key="14">
    <source>
        <dbReference type="EMBL" id="EIT84828.1"/>
    </source>
</evidence>
<keyword evidence="7" id="KW-0119">Carbohydrate metabolism</keyword>
<protein>
    <submittedName>
        <fullName evidence="14">Alpha-galactosidase</fullName>
    </submittedName>
</protein>
<reference evidence="14 15" key="1">
    <citation type="journal article" date="2012" name="J. Bacteriol.">
        <title>Genome of Bacillus macauensis ZFHKF-1, a Long-Chain-Forming Bacterium.</title>
        <authorList>
            <person name="Cai L."/>
            <person name="Zhang T."/>
        </authorList>
    </citation>
    <scope>NUCLEOTIDE SEQUENCE [LARGE SCALE GENOMIC DNA]</scope>
    <source>
        <strain evidence="14 15">ZFHKF-1</strain>
    </source>
</reference>
<dbReference type="EMBL" id="AKKV01000030">
    <property type="protein sequence ID" value="EIT84828.1"/>
    <property type="molecule type" value="Genomic_DNA"/>
</dbReference>
<dbReference type="GO" id="GO:0004553">
    <property type="term" value="F:hydrolase activity, hydrolyzing O-glycosyl compounds"/>
    <property type="evidence" value="ECO:0007669"/>
    <property type="project" value="InterPro"/>
</dbReference>
<dbReference type="GO" id="GO:0046872">
    <property type="term" value="F:metal ion binding"/>
    <property type="evidence" value="ECO:0007669"/>
    <property type="project" value="UniProtKB-KW"/>
</dbReference>
<dbReference type="PROSITE" id="PS01324">
    <property type="entry name" value="GLYCOSYL_HYDROL_F4"/>
    <property type="match status" value="1"/>
</dbReference>
<feature type="binding site" evidence="10">
    <location>
        <position position="169"/>
    </location>
    <ligand>
        <name>Mn(2+)</name>
        <dbReference type="ChEBI" id="CHEBI:29035"/>
    </ligand>
</feature>
<dbReference type="Proteomes" id="UP000004080">
    <property type="component" value="Unassembled WGS sequence"/>
</dbReference>
<dbReference type="PANTHER" id="PTHR32092">
    <property type="entry name" value="6-PHOSPHO-BETA-GLUCOSIDASE-RELATED"/>
    <property type="match status" value="1"/>
</dbReference>
<dbReference type="InterPro" id="IPR053715">
    <property type="entry name" value="GH4_Enzyme_sf"/>
</dbReference>
<organism evidence="14 15">
    <name type="scientific">Fictibacillus macauensis ZFHKF-1</name>
    <dbReference type="NCBI Taxonomy" id="1196324"/>
    <lineage>
        <taxon>Bacteria</taxon>
        <taxon>Bacillati</taxon>
        <taxon>Bacillota</taxon>
        <taxon>Bacilli</taxon>
        <taxon>Bacillales</taxon>
        <taxon>Fictibacillaceae</taxon>
        <taxon>Fictibacillus</taxon>
    </lineage>
</organism>
<dbReference type="Pfam" id="PF02056">
    <property type="entry name" value="Glyco_hydro_4"/>
    <property type="match status" value="1"/>
</dbReference>
<proteinExistence type="inferred from homology"/>
<keyword evidence="3 10" id="KW-0479">Metal-binding</keyword>
<evidence type="ECO:0000256" key="3">
    <source>
        <dbReference type="ARBA" id="ARBA00022723"/>
    </source>
</evidence>
<dbReference type="InterPro" id="IPR019802">
    <property type="entry name" value="GlycHydrolase_4_CS"/>
</dbReference>
<dbReference type="InterPro" id="IPR001088">
    <property type="entry name" value="Glyco_hydro_4"/>
</dbReference>
<evidence type="ECO:0000256" key="7">
    <source>
        <dbReference type="ARBA" id="ARBA00023277"/>
    </source>
</evidence>
<dbReference type="OrthoDB" id="9808275at2"/>
<keyword evidence="10" id="KW-0170">Cobalt</keyword>
<dbReference type="CDD" id="cd05297">
    <property type="entry name" value="GH4_alpha_glucosidase_galactosidase"/>
    <property type="match status" value="1"/>
</dbReference>